<keyword evidence="6" id="KW-1185">Reference proteome</keyword>
<dbReference type="SMART" id="SM00345">
    <property type="entry name" value="HTH_GNTR"/>
    <property type="match status" value="1"/>
</dbReference>
<name>A0ABW5MRL9_9FLAO</name>
<dbReference type="InterPro" id="IPR036388">
    <property type="entry name" value="WH-like_DNA-bd_sf"/>
</dbReference>
<protein>
    <submittedName>
        <fullName evidence="5">GntR family transcriptional regulator</fullName>
    </submittedName>
</protein>
<keyword evidence="3" id="KW-0804">Transcription</keyword>
<dbReference type="InterPro" id="IPR036390">
    <property type="entry name" value="WH_DNA-bd_sf"/>
</dbReference>
<evidence type="ECO:0000256" key="1">
    <source>
        <dbReference type="ARBA" id="ARBA00023015"/>
    </source>
</evidence>
<dbReference type="EMBL" id="JBHULB010000005">
    <property type="protein sequence ID" value="MFD2585596.1"/>
    <property type="molecule type" value="Genomic_DNA"/>
</dbReference>
<accession>A0ABW5MRL9</accession>
<reference evidence="6" key="1">
    <citation type="journal article" date="2019" name="Int. J. Syst. Evol. Microbiol.">
        <title>The Global Catalogue of Microorganisms (GCM) 10K type strain sequencing project: providing services to taxonomists for standard genome sequencing and annotation.</title>
        <authorList>
            <consortium name="The Broad Institute Genomics Platform"/>
            <consortium name="The Broad Institute Genome Sequencing Center for Infectious Disease"/>
            <person name="Wu L."/>
            <person name="Ma J."/>
        </authorList>
    </citation>
    <scope>NUCLEOTIDE SEQUENCE [LARGE SCALE GENOMIC DNA]</scope>
    <source>
        <strain evidence="6">KCTC 52368</strain>
    </source>
</reference>
<dbReference type="PANTHER" id="PTHR43537">
    <property type="entry name" value="TRANSCRIPTIONAL REGULATOR, GNTR FAMILY"/>
    <property type="match status" value="1"/>
</dbReference>
<dbReference type="Pfam" id="PF07729">
    <property type="entry name" value="FCD"/>
    <property type="match status" value="1"/>
</dbReference>
<feature type="domain" description="HTH gntR-type" evidence="4">
    <location>
        <begin position="5"/>
        <end position="72"/>
    </location>
</feature>
<dbReference type="PROSITE" id="PS50949">
    <property type="entry name" value="HTH_GNTR"/>
    <property type="match status" value="1"/>
</dbReference>
<evidence type="ECO:0000259" key="4">
    <source>
        <dbReference type="PROSITE" id="PS50949"/>
    </source>
</evidence>
<dbReference type="PANTHER" id="PTHR43537:SF5">
    <property type="entry name" value="UXU OPERON TRANSCRIPTIONAL REGULATOR"/>
    <property type="match status" value="1"/>
</dbReference>
<evidence type="ECO:0000256" key="2">
    <source>
        <dbReference type="ARBA" id="ARBA00023125"/>
    </source>
</evidence>
<dbReference type="InterPro" id="IPR008920">
    <property type="entry name" value="TF_FadR/GntR_C"/>
</dbReference>
<gene>
    <name evidence="5" type="ORF">ACFSQJ_01565</name>
</gene>
<keyword evidence="2" id="KW-0238">DNA-binding</keyword>
<dbReference type="InterPro" id="IPR000524">
    <property type="entry name" value="Tscrpt_reg_HTH_GntR"/>
</dbReference>
<evidence type="ECO:0000313" key="5">
    <source>
        <dbReference type="EMBL" id="MFD2585596.1"/>
    </source>
</evidence>
<dbReference type="Pfam" id="PF00392">
    <property type="entry name" value="GntR"/>
    <property type="match status" value="1"/>
</dbReference>
<keyword evidence="1" id="KW-0805">Transcription regulation</keyword>
<organism evidence="5 6">
    <name type="scientific">Croceitalea marina</name>
    <dbReference type="NCBI Taxonomy" id="1775166"/>
    <lineage>
        <taxon>Bacteria</taxon>
        <taxon>Pseudomonadati</taxon>
        <taxon>Bacteroidota</taxon>
        <taxon>Flavobacteriia</taxon>
        <taxon>Flavobacteriales</taxon>
        <taxon>Flavobacteriaceae</taxon>
        <taxon>Croceitalea</taxon>
    </lineage>
</organism>
<comment type="caution">
    <text evidence="5">The sequence shown here is derived from an EMBL/GenBank/DDBJ whole genome shotgun (WGS) entry which is preliminary data.</text>
</comment>
<dbReference type="InterPro" id="IPR011711">
    <property type="entry name" value="GntR_C"/>
</dbReference>
<proteinExistence type="predicted"/>
<evidence type="ECO:0000313" key="6">
    <source>
        <dbReference type="Proteomes" id="UP001597526"/>
    </source>
</evidence>
<dbReference type="Gene3D" id="1.10.10.10">
    <property type="entry name" value="Winged helix-like DNA-binding domain superfamily/Winged helix DNA-binding domain"/>
    <property type="match status" value="1"/>
</dbReference>
<evidence type="ECO:0000256" key="3">
    <source>
        <dbReference type="ARBA" id="ARBA00023163"/>
    </source>
</evidence>
<sequence length="212" mass="24412">MSEIYILRSGVKQYLLREIREGNLQIGQTINLAALSRKLNVSVTPIREALSQLEESEIVKAIPNRGFIINELSVNEANDLYHTVAQLEVIALDSSTFDENLIAKLHNLQLQLQQSHTPNARLGLRLKFHETLMDACYNRILKTILSKLKTRILFYEQLYINDANFYETIDNQNEGVLRAIEEDNIPTAALILKMNWITVLEYLKKQMKTENP</sequence>
<dbReference type="Gene3D" id="1.20.120.530">
    <property type="entry name" value="GntR ligand-binding domain-like"/>
    <property type="match status" value="1"/>
</dbReference>
<dbReference type="SUPFAM" id="SSF48008">
    <property type="entry name" value="GntR ligand-binding domain-like"/>
    <property type="match status" value="1"/>
</dbReference>
<dbReference type="Proteomes" id="UP001597526">
    <property type="component" value="Unassembled WGS sequence"/>
</dbReference>
<dbReference type="SUPFAM" id="SSF46785">
    <property type="entry name" value="Winged helix' DNA-binding domain"/>
    <property type="match status" value="1"/>
</dbReference>